<evidence type="ECO:0000313" key="3">
    <source>
        <dbReference type="EMBL" id="TRM56298.1"/>
    </source>
</evidence>
<evidence type="ECO:0000256" key="2">
    <source>
        <dbReference type="SAM" id="Phobius"/>
    </source>
</evidence>
<keyword evidence="2" id="KW-1133">Transmembrane helix</keyword>
<keyword evidence="4" id="KW-1185">Reference proteome</keyword>
<protein>
    <submittedName>
        <fullName evidence="3">Uncharacterized protein</fullName>
    </submittedName>
</protein>
<dbReference type="EMBL" id="VDMD01000073">
    <property type="protein sequence ID" value="TRM56298.1"/>
    <property type="molecule type" value="Genomic_DNA"/>
</dbReference>
<keyword evidence="2" id="KW-0472">Membrane</keyword>
<feature type="region of interest" description="Disordered" evidence="1">
    <location>
        <begin position="45"/>
        <end position="70"/>
    </location>
</feature>
<evidence type="ECO:0000313" key="4">
    <source>
        <dbReference type="Proteomes" id="UP000320762"/>
    </source>
</evidence>
<reference evidence="3 4" key="1">
    <citation type="journal article" date="2019" name="New Phytol.">
        <title>Comparative genomics reveals unique wood-decay strategies and fruiting body development in the Schizophyllaceae.</title>
        <authorList>
            <person name="Almasi E."/>
            <person name="Sahu N."/>
            <person name="Krizsan K."/>
            <person name="Balint B."/>
            <person name="Kovacs G.M."/>
            <person name="Kiss B."/>
            <person name="Cseklye J."/>
            <person name="Drula E."/>
            <person name="Henrissat B."/>
            <person name="Nagy I."/>
            <person name="Chovatia M."/>
            <person name="Adam C."/>
            <person name="LaButti K."/>
            <person name="Lipzen A."/>
            <person name="Riley R."/>
            <person name="Grigoriev I.V."/>
            <person name="Nagy L.G."/>
        </authorList>
    </citation>
    <scope>NUCLEOTIDE SEQUENCE [LARGE SCALE GENOMIC DNA]</scope>
    <source>
        <strain evidence="3 4">NL-1724</strain>
    </source>
</reference>
<keyword evidence="2" id="KW-0812">Transmembrane</keyword>
<feature type="compositionally biased region" description="Basic and acidic residues" evidence="1">
    <location>
        <begin position="345"/>
        <end position="355"/>
    </location>
</feature>
<feature type="region of interest" description="Disordered" evidence="1">
    <location>
        <begin position="345"/>
        <end position="364"/>
    </location>
</feature>
<comment type="caution">
    <text evidence="3">The sequence shown here is derived from an EMBL/GenBank/DDBJ whole genome shotgun (WGS) entry which is preliminary data.</text>
</comment>
<name>A0A550BUS8_9AGAR</name>
<sequence>MILQRLGTPDRRSLSVFALLGIIHEATFFTISSCRRRARGSFAGDSCMHERSNDASPHPRKFQNDPPTAGGMRAAATGHMLQVDLSVTPETPEASAPSPCGECETKLPKSFSMGGVHKPWTLPPMRQRRAPCPLLRGYQRFTLEGTYGLPEASAACALLVVREIIDDIYLRYARLFVSSISADKRAPPKVLFVGGWAYDLYVTPEASGARALLDAGGRIVDLVKGFFSSGDMHMTSLYLPRRRARGSRHTSGELLTIDGSWTAEGVRTPARTGVGYRLKKRQEQLPTCVVPPRGASQVLPRDAPCPPPSLAPVVLGGTLHGQSSLANRTRLFDSKGGELGFVYRKGEGEGGRDEGDGILPPRTPEASRACAMQRDRGIIANFRAGSVADMLRCVVQAKVALATAAHDESRACFTPLFGGPLTLPPKTANTTMRPRRRKGIL</sequence>
<accession>A0A550BUS8</accession>
<dbReference type="Proteomes" id="UP000320762">
    <property type="component" value="Unassembled WGS sequence"/>
</dbReference>
<feature type="transmembrane region" description="Helical" evidence="2">
    <location>
        <begin position="12"/>
        <end position="31"/>
    </location>
</feature>
<proteinExistence type="predicted"/>
<organism evidence="3 4">
    <name type="scientific">Schizophyllum amplum</name>
    <dbReference type="NCBI Taxonomy" id="97359"/>
    <lineage>
        <taxon>Eukaryota</taxon>
        <taxon>Fungi</taxon>
        <taxon>Dikarya</taxon>
        <taxon>Basidiomycota</taxon>
        <taxon>Agaricomycotina</taxon>
        <taxon>Agaricomycetes</taxon>
        <taxon>Agaricomycetidae</taxon>
        <taxon>Agaricales</taxon>
        <taxon>Schizophyllaceae</taxon>
        <taxon>Schizophyllum</taxon>
    </lineage>
</organism>
<evidence type="ECO:0000256" key="1">
    <source>
        <dbReference type="SAM" id="MobiDB-lite"/>
    </source>
</evidence>
<gene>
    <name evidence="3" type="ORF">BD626DRAFT_541381</name>
</gene>
<dbReference type="AlphaFoldDB" id="A0A550BUS8"/>